<evidence type="ECO:0000313" key="3">
    <source>
        <dbReference type="Proteomes" id="UP001497457"/>
    </source>
</evidence>
<evidence type="ECO:0000256" key="1">
    <source>
        <dbReference type="SAM" id="MobiDB-lite"/>
    </source>
</evidence>
<feature type="compositionally biased region" description="Basic and acidic residues" evidence="1">
    <location>
        <begin position="313"/>
        <end position="330"/>
    </location>
</feature>
<feature type="region of interest" description="Disordered" evidence="1">
    <location>
        <begin position="1"/>
        <end position="40"/>
    </location>
</feature>
<feature type="compositionally biased region" description="Low complexity" evidence="1">
    <location>
        <begin position="1"/>
        <end position="28"/>
    </location>
</feature>
<proteinExistence type="predicted"/>
<dbReference type="AlphaFoldDB" id="A0ABC8W3X5"/>
<name>A0ABC8W3X5_9POAL</name>
<feature type="compositionally biased region" description="Low complexity" evidence="1">
    <location>
        <begin position="297"/>
        <end position="312"/>
    </location>
</feature>
<sequence length="482" mass="47950">MYPRAEAARPPAVRCPSPSESPAASVVPGRREQRELAAAAAAATAASGSEVHLVGEGAGRHHPDPDAGADHAVVVHPGRADGRRGGAAEEAMVEAGGGGAVVVAERAGGGVVEVADLRRVVVVAVVVVRGGAHGRRRVGRVRVGCSGGRAVVAGGEEGDGPRGEEVLGGGVGAGARGVATPRAAAASSSPAAAAAAEPLHALEVEAVLLEVGGDVLAREAVDAHQLHYRLGHGVLDAEVGDGVDEALVELRRPDQARPLQRPGRLVAGAASAAGARGGGRAAAVHVRAACAAAAPAGASPRAGASASAPAAAVRRDVEGDGEIGRDERLGERHQLVRPGKLLLAAREPAGLLLLPHGRGGSYSPAPLLTSQGNSCSSLNSPSRRGAAAAAAPVGSTRLQLKEGKEASEEGEGRGRRGYFEVDLSPSSFPTPSLSPLFSLLLVCVCLGLFLSPSLLQLLLLISSPPPASLSLAAGAAAELGCR</sequence>
<feature type="compositionally biased region" description="Polar residues" evidence="1">
    <location>
        <begin position="372"/>
        <end position="382"/>
    </location>
</feature>
<gene>
    <name evidence="2" type="ORF">URODEC1_LOCUS8895</name>
</gene>
<dbReference type="Proteomes" id="UP001497457">
    <property type="component" value="Chromosome 11b"/>
</dbReference>
<evidence type="ECO:0000313" key="2">
    <source>
        <dbReference type="EMBL" id="CAL4900776.1"/>
    </source>
</evidence>
<keyword evidence="3" id="KW-1185">Reference proteome</keyword>
<reference evidence="2 3" key="2">
    <citation type="submission" date="2024-10" db="EMBL/GenBank/DDBJ databases">
        <authorList>
            <person name="Ryan C."/>
        </authorList>
    </citation>
    <scope>NUCLEOTIDE SEQUENCE [LARGE SCALE GENOMIC DNA]</scope>
</reference>
<feature type="region of interest" description="Disordered" evidence="1">
    <location>
        <begin position="372"/>
        <end position="414"/>
    </location>
</feature>
<feature type="compositionally biased region" description="Basic and acidic residues" evidence="1">
    <location>
        <begin position="399"/>
        <end position="414"/>
    </location>
</feature>
<accession>A0ABC8W3X5</accession>
<reference evidence="3" key="1">
    <citation type="submission" date="2024-06" db="EMBL/GenBank/DDBJ databases">
        <authorList>
            <person name="Ryan C."/>
        </authorList>
    </citation>
    <scope>NUCLEOTIDE SEQUENCE [LARGE SCALE GENOMIC DNA]</scope>
</reference>
<dbReference type="EMBL" id="OZ075121">
    <property type="protein sequence ID" value="CAL4900776.1"/>
    <property type="molecule type" value="Genomic_DNA"/>
</dbReference>
<feature type="region of interest" description="Disordered" evidence="1">
    <location>
        <begin position="297"/>
        <end position="330"/>
    </location>
</feature>
<protein>
    <submittedName>
        <fullName evidence="2">Uncharacterized protein</fullName>
    </submittedName>
</protein>
<organism evidence="2 3">
    <name type="scientific">Urochloa decumbens</name>
    <dbReference type="NCBI Taxonomy" id="240449"/>
    <lineage>
        <taxon>Eukaryota</taxon>
        <taxon>Viridiplantae</taxon>
        <taxon>Streptophyta</taxon>
        <taxon>Embryophyta</taxon>
        <taxon>Tracheophyta</taxon>
        <taxon>Spermatophyta</taxon>
        <taxon>Magnoliopsida</taxon>
        <taxon>Liliopsida</taxon>
        <taxon>Poales</taxon>
        <taxon>Poaceae</taxon>
        <taxon>PACMAD clade</taxon>
        <taxon>Panicoideae</taxon>
        <taxon>Panicodae</taxon>
        <taxon>Paniceae</taxon>
        <taxon>Melinidinae</taxon>
        <taxon>Urochloa</taxon>
    </lineage>
</organism>